<feature type="coiled-coil region" evidence="9">
    <location>
        <begin position="157"/>
        <end position="191"/>
    </location>
</feature>
<evidence type="ECO:0000256" key="6">
    <source>
        <dbReference type="HAMAP-Rule" id="MF_00900"/>
    </source>
</evidence>
<dbReference type="InterPro" id="IPR042108">
    <property type="entry name" value="GTPase_HflX_N_sf"/>
</dbReference>
<comment type="subcellular location">
    <subcellularLocation>
        <location evidence="6">Cytoplasm</location>
    </subcellularLocation>
    <text evidence="6">May associate with membranes.</text>
</comment>
<feature type="binding site" evidence="7">
    <location>
        <begin position="204"/>
        <end position="211"/>
    </location>
    <ligand>
        <name>GTP</name>
        <dbReference type="ChEBI" id="CHEBI:37565"/>
    </ligand>
</feature>
<dbReference type="GO" id="GO:0043022">
    <property type="term" value="F:ribosome binding"/>
    <property type="evidence" value="ECO:0007669"/>
    <property type="project" value="TreeGrafter"/>
</dbReference>
<evidence type="ECO:0000313" key="11">
    <source>
        <dbReference type="EMBL" id="HIX72871.1"/>
    </source>
</evidence>
<keyword evidence="2 8" id="KW-0479">Metal-binding</keyword>
<gene>
    <name evidence="6 11" type="primary">hflX</name>
    <name evidence="11" type="ORF">H9849_07595</name>
</gene>
<dbReference type="NCBIfam" id="TIGR03156">
    <property type="entry name" value="GTP_HflX"/>
    <property type="match status" value="1"/>
</dbReference>
<sequence length="420" mass="47593">MEEKIKALLVGVNLNDDPDFENALKELESLAEACDMEVVGVETQNVSQINTGVYVGTGKVDEIKSVAHMLNADVVIFDNTLSPMQLRNLKDIIERPILDRTNLILQIFSSRAQTREAKIQVETARLQYELPRLTGMGEILSRQGGTSGGMSNRGAGEKKLELDKRKIRHRISELKKELKVVEKNRETQRKRRLIQGIPQVALVGYTNAGKSTLMNALLDRYEQRDEKKVLAEDMLFATLDTTIRSIHLPDKKEFLLSDTVGFINKLPHNLVQAFHSTLEEVKYADLLLEIIDYSDENHKDQMKVTEDTLRELGAEQIPCIHVFNKCDGLLDPLPQVRGDDIYLSAKQGIGLDELIELISGHIFQNYVDCVMLIPYTEGALVSYFSENATIRETEYLAEGTKLTMHCLLKDLQKYKQYVVI</sequence>
<dbReference type="InterPro" id="IPR025121">
    <property type="entry name" value="GTPase_HflX_N"/>
</dbReference>
<evidence type="ECO:0000256" key="2">
    <source>
        <dbReference type="ARBA" id="ARBA00022723"/>
    </source>
</evidence>
<evidence type="ECO:0000313" key="12">
    <source>
        <dbReference type="Proteomes" id="UP000886805"/>
    </source>
</evidence>
<dbReference type="Proteomes" id="UP000886805">
    <property type="component" value="Unassembled WGS sequence"/>
</dbReference>
<organism evidence="11 12">
    <name type="scientific">Candidatus Anaerobutyricum stercoripullorum</name>
    <dbReference type="NCBI Taxonomy" id="2838456"/>
    <lineage>
        <taxon>Bacteria</taxon>
        <taxon>Bacillati</taxon>
        <taxon>Bacillota</taxon>
        <taxon>Clostridia</taxon>
        <taxon>Lachnospirales</taxon>
        <taxon>Lachnospiraceae</taxon>
        <taxon>Anaerobutyricum</taxon>
    </lineage>
</organism>
<dbReference type="AlphaFoldDB" id="A0A9D1X5J8"/>
<dbReference type="Gene3D" id="3.40.50.300">
    <property type="entry name" value="P-loop containing nucleotide triphosphate hydrolases"/>
    <property type="match status" value="1"/>
</dbReference>
<keyword evidence="5 6" id="KW-0342">GTP-binding</keyword>
<dbReference type="SUPFAM" id="SSF52540">
    <property type="entry name" value="P-loop containing nucleoside triphosphate hydrolases"/>
    <property type="match status" value="1"/>
</dbReference>
<dbReference type="HAMAP" id="MF_00900">
    <property type="entry name" value="GTPase_HflX"/>
    <property type="match status" value="1"/>
</dbReference>
<dbReference type="GO" id="GO:0005525">
    <property type="term" value="F:GTP binding"/>
    <property type="evidence" value="ECO:0007669"/>
    <property type="project" value="UniProtKB-UniRule"/>
</dbReference>
<feature type="binding site" evidence="7">
    <location>
        <begin position="324"/>
        <end position="327"/>
    </location>
    <ligand>
        <name>GTP</name>
        <dbReference type="ChEBI" id="CHEBI:37565"/>
    </ligand>
</feature>
<keyword evidence="9" id="KW-0175">Coiled coil</keyword>
<name>A0A9D1X5J8_9FIRM</name>
<evidence type="ECO:0000259" key="10">
    <source>
        <dbReference type="PROSITE" id="PS51705"/>
    </source>
</evidence>
<feature type="domain" description="Hflx-type G" evidence="10">
    <location>
        <begin position="198"/>
        <end position="366"/>
    </location>
</feature>
<evidence type="ECO:0000256" key="9">
    <source>
        <dbReference type="SAM" id="Coils"/>
    </source>
</evidence>
<evidence type="ECO:0000256" key="3">
    <source>
        <dbReference type="ARBA" id="ARBA00022741"/>
    </source>
</evidence>
<reference evidence="11" key="1">
    <citation type="journal article" date="2021" name="PeerJ">
        <title>Extensive microbial diversity within the chicken gut microbiome revealed by metagenomics and culture.</title>
        <authorList>
            <person name="Gilroy R."/>
            <person name="Ravi A."/>
            <person name="Getino M."/>
            <person name="Pursley I."/>
            <person name="Horton D.L."/>
            <person name="Alikhan N.F."/>
            <person name="Baker D."/>
            <person name="Gharbi K."/>
            <person name="Hall N."/>
            <person name="Watson M."/>
            <person name="Adriaenssens E.M."/>
            <person name="Foster-Nyarko E."/>
            <person name="Jarju S."/>
            <person name="Secka A."/>
            <person name="Antonio M."/>
            <person name="Oren A."/>
            <person name="Chaudhuri R.R."/>
            <person name="La Ragione R."/>
            <person name="Hildebrand F."/>
            <person name="Pallen M.J."/>
        </authorList>
    </citation>
    <scope>NUCLEOTIDE SEQUENCE</scope>
    <source>
        <strain evidence="11">ChiSxjej3B15-1167</strain>
    </source>
</reference>
<feature type="binding site" evidence="7">
    <location>
        <begin position="236"/>
        <end position="240"/>
    </location>
    <ligand>
        <name>GTP</name>
        <dbReference type="ChEBI" id="CHEBI:37565"/>
    </ligand>
</feature>
<evidence type="ECO:0000256" key="5">
    <source>
        <dbReference type="ARBA" id="ARBA00023134"/>
    </source>
</evidence>
<dbReference type="Pfam" id="PF16360">
    <property type="entry name" value="GTP-bdg_M"/>
    <property type="match status" value="1"/>
</dbReference>
<dbReference type="PRINTS" id="PR00326">
    <property type="entry name" value="GTP1OBG"/>
</dbReference>
<keyword evidence="1 6" id="KW-0963">Cytoplasm</keyword>
<keyword evidence="4 8" id="KW-0460">Magnesium</keyword>
<comment type="subunit">
    <text evidence="6">Monomer. Associates with the 50S ribosomal subunit.</text>
</comment>
<dbReference type="InterPro" id="IPR027417">
    <property type="entry name" value="P-loop_NTPase"/>
</dbReference>
<dbReference type="FunFam" id="3.40.50.11060:FF:000001">
    <property type="entry name" value="GTPase HflX"/>
    <property type="match status" value="1"/>
</dbReference>
<dbReference type="InterPro" id="IPR016496">
    <property type="entry name" value="GTPase_HflX"/>
</dbReference>
<dbReference type="PANTHER" id="PTHR10229">
    <property type="entry name" value="GTP-BINDING PROTEIN HFLX"/>
    <property type="match status" value="1"/>
</dbReference>
<evidence type="ECO:0000256" key="4">
    <source>
        <dbReference type="ARBA" id="ARBA00022842"/>
    </source>
</evidence>
<reference evidence="11" key="2">
    <citation type="submission" date="2021-04" db="EMBL/GenBank/DDBJ databases">
        <authorList>
            <person name="Gilroy R."/>
        </authorList>
    </citation>
    <scope>NUCLEOTIDE SEQUENCE</scope>
    <source>
        <strain evidence="11">ChiSxjej3B15-1167</strain>
    </source>
</reference>
<dbReference type="Pfam" id="PF13167">
    <property type="entry name" value="GTP-bdg_N"/>
    <property type="match status" value="1"/>
</dbReference>
<evidence type="ECO:0000256" key="8">
    <source>
        <dbReference type="PIRSR" id="PIRSR006809-2"/>
    </source>
</evidence>
<protein>
    <recommendedName>
        <fullName evidence="6">GTPase HflX</fullName>
    </recommendedName>
    <alternativeName>
        <fullName evidence="6">GTP-binding protein HflX</fullName>
    </alternativeName>
</protein>
<feature type="binding site" evidence="7">
    <location>
        <begin position="344"/>
        <end position="346"/>
    </location>
    <ligand>
        <name>GTP</name>
        <dbReference type="ChEBI" id="CHEBI:37565"/>
    </ligand>
</feature>
<dbReference type="PIRSF" id="PIRSF006809">
    <property type="entry name" value="GTP-binding_hflX_prd"/>
    <property type="match status" value="1"/>
</dbReference>
<comment type="function">
    <text evidence="6">GTPase that associates with the 50S ribosomal subunit and may have a role during protein synthesis or ribosome biogenesis.</text>
</comment>
<feature type="binding site" evidence="7">
    <location>
        <begin position="258"/>
        <end position="261"/>
    </location>
    <ligand>
        <name>GTP</name>
        <dbReference type="ChEBI" id="CHEBI:37565"/>
    </ligand>
</feature>
<dbReference type="EMBL" id="DXEQ01000223">
    <property type="protein sequence ID" value="HIX72871.1"/>
    <property type="molecule type" value="Genomic_DNA"/>
</dbReference>
<dbReference type="GO" id="GO:0046872">
    <property type="term" value="F:metal ion binding"/>
    <property type="evidence" value="ECO:0007669"/>
    <property type="project" value="UniProtKB-KW"/>
</dbReference>
<evidence type="ECO:0000256" key="1">
    <source>
        <dbReference type="ARBA" id="ARBA00022490"/>
    </source>
</evidence>
<feature type="binding site" evidence="8">
    <location>
        <position position="238"/>
    </location>
    <ligand>
        <name>Mg(2+)</name>
        <dbReference type="ChEBI" id="CHEBI:18420"/>
    </ligand>
</feature>
<evidence type="ECO:0000256" key="7">
    <source>
        <dbReference type="PIRSR" id="PIRSR006809-1"/>
    </source>
</evidence>
<feature type="binding site" evidence="8">
    <location>
        <position position="211"/>
    </location>
    <ligand>
        <name>Mg(2+)</name>
        <dbReference type="ChEBI" id="CHEBI:18420"/>
    </ligand>
</feature>
<accession>A0A9D1X5J8</accession>
<dbReference type="Pfam" id="PF01926">
    <property type="entry name" value="MMR_HSR1"/>
    <property type="match status" value="1"/>
</dbReference>
<comment type="similarity">
    <text evidence="6">Belongs to the TRAFAC class OBG-HflX-like GTPase superfamily. HflX GTPase family.</text>
</comment>
<dbReference type="GO" id="GO:0005737">
    <property type="term" value="C:cytoplasm"/>
    <property type="evidence" value="ECO:0007669"/>
    <property type="project" value="UniProtKB-SubCell"/>
</dbReference>
<keyword evidence="3 6" id="KW-0547">Nucleotide-binding</keyword>
<proteinExistence type="inferred from homology"/>
<dbReference type="CDD" id="cd01878">
    <property type="entry name" value="HflX"/>
    <property type="match status" value="1"/>
</dbReference>
<dbReference type="Gene3D" id="6.10.250.2860">
    <property type="match status" value="1"/>
</dbReference>
<dbReference type="Gene3D" id="3.40.50.11060">
    <property type="entry name" value="GTPase HflX, N-terminal domain"/>
    <property type="match status" value="1"/>
</dbReference>
<dbReference type="PANTHER" id="PTHR10229:SF4">
    <property type="entry name" value="GTPASE HFLX"/>
    <property type="match status" value="1"/>
</dbReference>
<dbReference type="PROSITE" id="PS51705">
    <property type="entry name" value="G_HFLX"/>
    <property type="match status" value="1"/>
</dbReference>
<comment type="caution">
    <text evidence="11">The sequence shown here is derived from an EMBL/GenBank/DDBJ whole genome shotgun (WGS) entry which is preliminary data.</text>
</comment>
<dbReference type="InterPro" id="IPR032305">
    <property type="entry name" value="GTP-bd_M"/>
</dbReference>
<comment type="cofactor">
    <cofactor evidence="8">
        <name>Mg(2+)</name>
        <dbReference type="ChEBI" id="CHEBI:18420"/>
    </cofactor>
</comment>
<dbReference type="GO" id="GO:0003924">
    <property type="term" value="F:GTPase activity"/>
    <property type="evidence" value="ECO:0007669"/>
    <property type="project" value="UniProtKB-UniRule"/>
</dbReference>
<dbReference type="InterPro" id="IPR006073">
    <property type="entry name" value="GTP-bd"/>
</dbReference>
<dbReference type="InterPro" id="IPR030394">
    <property type="entry name" value="G_HFLX_dom"/>
</dbReference>